<organism evidence="1 2">
    <name type="scientific">Rhodocytophaga rosea</name>
    <dbReference type="NCBI Taxonomy" id="2704465"/>
    <lineage>
        <taxon>Bacteria</taxon>
        <taxon>Pseudomonadati</taxon>
        <taxon>Bacteroidota</taxon>
        <taxon>Cytophagia</taxon>
        <taxon>Cytophagales</taxon>
        <taxon>Rhodocytophagaceae</taxon>
        <taxon>Rhodocytophaga</taxon>
    </lineage>
</organism>
<gene>
    <name evidence="1" type="ORF">GXP67_20775</name>
</gene>
<reference evidence="1 2" key="1">
    <citation type="submission" date="2020-01" db="EMBL/GenBank/DDBJ databases">
        <authorList>
            <person name="Kim M.K."/>
        </authorList>
    </citation>
    <scope>NUCLEOTIDE SEQUENCE [LARGE SCALE GENOMIC DNA]</scope>
    <source>
        <strain evidence="1 2">172606-1</strain>
    </source>
</reference>
<accession>A0A6C0GMP9</accession>
<dbReference type="KEGG" id="rhoz:GXP67_20775"/>
<dbReference type="Pfam" id="PF10677">
    <property type="entry name" value="DUF2490"/>
    <property type="match status" value="1"/>
</dbReference>
<protein>
    <submittedName>
        <fullName evidence="1">DUF2490 domain-containing protein</fullName>
    </submittedName>
</protein>
<evidence type="ECO:0000313" key="2">
    <source>
        <dbReference type="Proteomes" id="UP000480178"/>
    </source>
</evidence>
<name>A0A6C0GMP9_9BACT</name>
<proteinExistence type="predicted"/>
<evidence type="ECO:0000313" key="1">
    <source>
        <dbReference type="EMBL" id="QHT68910.1"/>
    </source>
</evidence>
<dbReference type="RefSeq" id="WP_162444911.1">
    <property type="nucleotide sequence ID" value="NZ_CP048222.1"/>
</dbReference>
<dbReference type="Proteomes" id="UP000480178">
    <property type="component" value="Chromosome"/>
</dbReference>
<dbReference type="EMBL" id="CP048222">
    <property type="protein sequence ID" value="QHT68910.1"/>
    <property type="molecule type" value="Genomic_DNA"/>
</dbReference>
<dbReference type="AlphaFoldDB" id="A0A6C0GMP9"/>
<keyword evidence="2" id="KW-1185">Reference proteome</keyword>
<dbReference type="InterPro" id="IPR019619">
    <property type="entry name" value="DUF2490"/>
</dbReference>
<sequence length="260" mass="30756">MLKNILLGIIFTGLSASLGYAQTHYHHNVFWGRIALTDTINAKFRWEVYLQTRQQNISPGSLNVFKAPQFVSYWPWFTYSPNPSLRIGISPIGYFKHWALIGNPADLERKPVTELRTTVRLEQEQRFRKFIYANRYSLEHRWRDLANNHVFQPNWRARYQVRLEFPITAKWLHRPFSLVAWDEISVQFGKAVKKNPNVFDQNRLYGGFNYGLTDNIRLSIGYFYQIQERSSGKEFDHANVLFCILTLDNLFSQFRKKAKP</sequence>